<dbReference type="AlphaFoldDB" id="A0A161JPY0"/>
<keyword evidence="3" id="KW-0378">Hydrolase</keyword>
<evidence type="ECO:0000259" key="2">
    <source>
        <dbReference type="Pfam" id="PF12146"/>
    </source>
</evidence>
<keyword evidence="1" id="KW-1133">Transmembrane helix</keyword>
<name>A0A161JPY0_9ZZZZ</name>
<dbReference type="InterPro" id="IPR051044">
    <property type="entry name" value="MAG_DAG_Lipase"/>
</dbReference>
<dbReference type="InterPro" id="IPR022742">
    <property type="entry name" value="Hydrolase_4"/>
</dbReference>
<dbReference type="GO" id="GO:0004622">
    <property type="term" value="F:phosphatidylcholine lysophospholipase activity"/>
    <property type="evidence" value="ECO:0007669"/>
    <property type="project" value="UniProtKB-EC"/>
</dbReference>
<dbReference type="EMBL" id="CZQD01000005">
    <property type="protein sequence ID" value="CUS55682.1"/>
    <property type="molecule type" value="Genomic_DNA"/>
</dbReference>
<dbReference type="SUPFAM" id="SSF53474">
    <property type="entry name" value="alpha/beta-Hydrolases"/>
    <property type="match status" value="1"/>
</dbReference>
<keyword evidence="1" id="KW-0812">Transmembrane</keyword>
<evidence type="ECO:0000313" key="3">
    <source>
        <dbReference type="EMBL" id="CUS55682.1"/>
    </source>
</evidence>
<accession>A0A161JPY0</accession>
<sequence>MAKTQYLVRTRGLTLLARRSAWGFGALILFYATFLLSGCVHPVTAGSLANVTNSVPQFLPERDVFISHDGAELGLTVWAAQTVHEPEHVVVGVHGMNDFANAFHMAAPYWAEHGVVTYAYDQRGFGRSPGRGLWPDEELMREDLRTAVAVARRAHPDATITVVGISMGAAVAISAFGSDTPPDADRLIASGPGLRGWGAMNPLYRASLWMSAHTNPGWIVRPPARFVRIEPSDNIDMLRETWANPLMLRENRIDQVYGVVSLMETAHDRIADLPVDLPVLISYGANDYVIPPHGVERSANFLPAHVRTVYYEKGYHMLLRDLQAETVHADYLAFMQHPDADLPSRSSEWPFR</sequence>
<dbReference type="PRINTS" id="PR00111">
    <property type="entry name" value="ABHYDROLASE"/>
</dbReference>
<gene>
    <name evidence="3" type="ORF">MGWOODY_Hyp1047</name>
</gene>
<feature type="transmembrane region" description="Helical" evidence="1">
    <location>
        <begin position="21"/>
        <end position="43"/>
    </location>
</feature>
<organism evidence="3">
    <name type="scientific">hydrothermal vent metagenome</name>
    <dbReference type="NCBI Taxonomy" id="652676"/>
    <lineage>
        <taxon>unclassified sequences</taxon>
        <taxon>metagenomes</taxon>
        <taxon>ecological metagenomes</taxon>
    </lineage>
</organism>
<dbReference type="InterPro" id="IPR029058">
    <property type="entry name" value="AB_hydrolase_fold"/>
</dbReference>
<reference evidence="3" key="1">
    <citation type="submission" date="2015-10" db="EMBL/GenBank/DDBJ databases">
        <authorList>
            <person name="Gilbert D.G."/>
        </authorList>
    </citation>
    <scope>NUCLEOTIDE SEQUENCE</scope>
</reference>
<keyword evidence="1" id="KW-0472">Membrane</keyword>
<evidence type="ECO:0000256" key="1">
    <source>
        <dbReference type="SAM" id="Phobius"/>
    </source>
</evidence>
<proteinExistence type="predicted"/>
<dbReference type="Gene3D" id="3.40.50.1820">
    <property type="entry name" value="alpha/beta hydrolase"/>
    <property type="match status" value="1"/>
</dbReference>
<protein>
    <submittedName>
        <fullName evidence="3">Lysophospholipase</fullName>
        <ecNumber evidence="3">3.1.1.5</ecNumber>
    </submittedName>
</protein>
<dbReference type="EC" id="3.1.1.5" evidence="3"/>
<dbReference type="PANTHER" id="PTHR11614">
    <property type="entry name" value="PHOSPHOLIPASE-RELATED"/>
    <property type="match status" value="1"/>
</dbReference>
<dbReference type="Pfam" id="PF12146">
    <property type="entry name" value="Hydrolase_4"/>
    <property type="match status" value="1"/>
</dbReference>
<dbReference type="InterPro" id="IPR000073">
    <property type="entry name" value="AB_hydrolase_1"/>
</dbReference>
<feature type="domain" description="Serine aminopeptidase S33" evidence="2">
    <location>
        <begin position="85"/>
        <end position="322"/>
    </location>
</feature>